<proteinExistence type="predicted"/>
<keyword evidence="3" id="KW-1185">Reference proteome</keyword>
<keyword evidence="1" id="KW-0472">Membrane</keyword>
<sequence length="121" mass="12943">MTLTSNVCTLLMVGQVLTTIFASTLGTIFVGGSSVPLVIPYKSGKHSLLVFVSFSVVFIMLETVILIFVATTILLLQVECRPQYWYGQPAYYGNTGFGNVGGGNGLASLWLFCGSFNCGRG</sequence>
<comment type="caution">
    <text evidence="2">The sequence shown here is derived from an EMBL/GenBank/DDBJ whole genome shotgun (WGS) entry which is preliminary data.</text>
</comment>
<accession>A0A4U5LPA9</accession>
<evidence type="ECO:0000313" key="3">
    <source>
        <dbReference type="Proteomes" id="UP000298663"/>
    </source>
</evidence>
<evidence type="ECO:0000313" key="2">
    <source>
        <dbReference type="EMBL" id="TKR57748.1"/>
    </source>
</evidence>
<organism evidence="2 3">
    <name type="scientific">Steinernema carpocapsae</name>
    <name type="common">Entomopathogenic nematode</name>
    <dbReference type="NCBI Taxonomy" id="34508"/>
    <lineage>
        <taxon>Eukaryota</taxon>
        <taxon>Metazoa</taxon>
        <taxon>Ecdysozoa</taxon>
        <taxon>Nematoda</taxon>
        <taxon>Chromadorea</taxon>
        <taxon>Rhabditida</taxon>
        <taxon>Tylenchina</taxon>
        <taxon>Panagrolaimomorpha</taxon>
        <taxon>Strongyloidoidea</taxon>
        <taxon>Steinernematidae</taxon>
        <taxon>Steinernema</taxon>
    </lineage>
</organism>
<feature type="transmembrane region" description="Helical" evidence="1">
    <location>
        <begin position="50"/>
        <end position="76"/>
    </location>
</feature>
<reference evidence="2 3" key="1">
    <citation type="journal article" date="2015" name="Genome Biol.">
        <title>Comparative genomics of Steinernema reveals deeply conserved gene regulatory networks.</title>
        <authorList>
            <person name="Dillman A.R."/>
            <person name="Macchietto M."/>
            <person name="Porter C.F."/>
            <person name="Rogers A."/>
            <person name="Williams B."/>
            <person name="Antoshechkin I."/>
            <person name="Lee M.M."/>
            <person name="Goodwin Z."/>
            <person name="Lu X."/>
            <person name="Lewis E.E."/>
            <person name="Goodrich-Blair H."/>
            <person name="Stock S.P."/>
            <person name="Adams B.J."/>
            <person name="Sternberg P.W."/>
            <person name="Mortazavi A."/>
        </authorList>
    </citation>
    <scope>NUCLEOTIDE SEQUENCE [LARGE SCALE GENOMIC DNA]</scope>
    <source>
        <strain evidence="2 3">ALL</strain>
    </source>
</reference>
<dbReference type="EMBL" id="AZBU02000014">
    <property type="protein sequence ID" value="TKR57748.1"/>
    <property type="molecule type" value="Genomic_DNA"/>
</dbReference>
<name>A0A4U5LPA9_STECR</name>
<protein>
    <submittedName>
        <fullName evidence="2">Uncharacterized protein</fullName>
    </submittedName>
</protein>
<evidence type="ECO:0000256" key="1">
    <source>
        <dbReference type="SAM" id="Phobius"/>
    </source>
</evidence>
<keyword evidence="1" id="KW-0812">Transmembrane</keyword>
<feature type="transmembrane region" description="Helical" evidence="1">
    <location>
        <begin position="7"/>
        <end position="30"/>
    </location>
</feature>
<gene>
    <name evidence="2" type="ORF">L596_030408</name>
</gene>
<dbReference type="Proteomes" id="UP000298663">
    <property type="component" value="Unassembled WGS sequence"/>
</dbReference>
<dbReference type="AlphaFoldDB" id="A0A4U5LPA9"/>
<reference evidence="2 3" key="2">
    <citation type="journal article" date="2019" name="G3 (Bethesda)">
        <title>Hybrid Assembly of the Genome of the Entomopathogenic Nematode Steinernema carpocapsae Identifies the X-Chromosome.</title>
        <authorList>
            <person name="Serra L."/>
            <person name="Macchietto M."/>
            <person name="Macias-Munoz A."/>
            <person name="McGill C.J."/>
            <person name="Rodriguez I.M."/>
            <person name="Rodriguez B."/>
            <person name="Murad R."/>
            <person name="Mortazavi A."/>
        </authorList>
    </citation>
    <scope>NUCLEOTIDE SEQUENCE [LARGE SCALE GENOMIC DNA]</scope>
    <source>
        <strain evidence="2 3">ALL</strain>
    </source>
</reference>
<keyword evidence="1" id="KW-1133">Transmembrane helix</keyword>